<protein>
    <recommendedName>
        <fullName evidence="3">OmpR/PhoB-type domain-containing protein</fullName>
    </recommendedName>
</protein>
<dbReference type="RefSeq" id="WP_349247017.1">
    <property type="nucleotide sequence ID" value="NZ_JASCXX010000042.1"/>
</dbReference>
<evidence type="ECO:0000313" key="2">
    <source>
        <dbReference type="Proteomes" id="UP001431776"/>
    </source>
</evidence>
<name>A0AAW6U153_9BACT</name>
<reference evidence="1" key="1">
    <citation type="submission" date="2023-05" db="EMBL/GenBank/DDBJ databases">
        <title>Anaerotaeda fermentans gen. nov., sp. nov., a novel anaerobic planctomycete of the new family within the order Sedimentisphaerales isolated from Taman Peninsula, Russia.</title>
        <authorList>
            <person name="Khomyakova M.A."/>
            <person name="Merkel A.Y."/>
            <person name="Slobodkin A.I."/>
        </authorList>
    </citation>
    <scope>NUCLEOTIDE SEQUENCE</scope>
    <source>
        <strain evidence="1">M17dextr</strain>
    </source>
</reference>
<evidence type="ECO:0008006" key="3">
    <source>
        <dbReference type="Google" id="ProtNLM"/>
    </source>
</evidence>
<comment type="caution">
    <text evidence="1">The sequence shown here is derived from an EMBL/GenBank/DDBJ whole genome shotgun (WGS) entry which is preliminary data.</text>
</comment>
<dbReference type="EMBL" id="JASCXX010000042">
    <property type="protein sequence ID" value="MDI6451607.1"/>
    <property type="molecule type" value="Genomic_DNA"/>
</dbReference>
<proteinExistence type="predicted"/>
<organism evidence="1 2">
    <name type="scientific">Anaerobaca lacustris</name>
    <dbReference type="NCBI Taxonomy" id="3044600"/>
    <lineage>
        <taxon>Bacteria</taxon>
        <taxon>Pseudomonadati</taxon>
        <taxon>Planctomycetota</taxon>
        <taxon>Phycisphaerae</taxon>
        <taxon>Sedimentisphaerales</taxon>
        <taxon>Anaerobacaceae</taxon>
        <taxon>Anaerobaca</taxon>
    </lineage>
</organism>
<dbReference type="Proteomes" id="UP001431776">
    <property type="component" value="Unassembled WGS sequence"/>
</dbReference>
<keyword evidence="2" id="KW-1185">Reference proteome</keyword>
<dbReference type="AlphaFoldDB" id="A0AAW6U153"/>
<gene>
    <name evidence="1" type="ORF">QJ522_21270</name>
</gene>
<evidence type="ECO:0000313" key="1">
    <source>
        <dbReference type="EMBL" id="MDI6451607.1"/>
    </source>
</evidence>
<accession>A0AAW6U153</accession>
<sequence>MRRPPQRKYYVTRGVGNKVVSETMTKEQLEAIEGSQFELILCMVTARMVVTSSSGKRIEYFRQWPRMGRVSLQLIEAILLNSGEYLTPADLAEITGNDNLRENSNVAARIMAIRRTLHDDNETYVQTRKTPKHYAVRWSGKPFIWIERAPNDLADTQDD</sequence>